<evidence type="ECO:0000256" key="3">
    <source>
        <dbReference type="ARBA" id="ARBA00022771"/>
    </source>
</evidence>
<feature type="domain" description="PHD-type" evidence="5">
    <location>
        <begin position="126"/>
        <end position="247"/>
    </location>
</feature>
<evidence type="ECO:0000259" key="5">
    <source>
        <dbReference type="PROSITE" id="PS51805"/>
    </source>
</evidence>
<sequence>MEAAAAPEPTAKRQRKEPGWKAAFVDPHKVKELKNGTVVHLDVGTGQHPSTTSSPGAITVEEKAEVLDTRILDNSHVELLIMHKGRRYRGVVERIAMPQGVGVSTRVTREELDAIAVAPPHGENPSNMCALCNTALEVSPVQGISDEKAGVYVKVRITANWTARVHLQCAVWCPEVKEDPFVPGYYHHLGPAVRRGRALRCRTCKERGATVGCFQEGCPSVYHLTCAVNCGCAFNERTMEVWCPMHLR</sequence>
<accession>A0A150H3D9</accession>
<keyword evidence="3" id="KW-0863">Zinc-finger</keyword>
<name>A0A150H3D9_GONPE</name>
<keyword evidence="2" id="KW-0479">Metal-binding</keyword>
<keyword evidence="4" id="KW-0862">Zinc</keyword>
<keyword evidence="1" id="KW-0597">Phosphoprotein</keyword>
<dbReference type="GO" id="GO:0006357">
    <property type="term" value="P:regulation of transcription by RNA polymerase II"/>
    <property type="evidence" value="ECO:0007669"/>
    <property type="project" value="TreeGrafter"/>
</dbReference>
<keyword evidence="7" id="KW-1185">Reference proteome</keyword>
<gene>
    <name evidence="6" type="ORF">GPECTOR_1g488</name>
</gene>
<dbReference type="InterPro" id="IPR034732">
    <property type="entry name" value="EPHD"/>
</dbReference>
<evidence type="ECO:0000256" key="1">
    <source>
        <dbReference type="ARBA" id="ARBA00022553"/>
    </source>
</evidence>
<evidence type="ECO:0000256" key="4">
    <source>
        <dbReference type="ARBA" id="ARBA00022833"/>
    </source>
</evidence>
<dbReference type="EMBL" id="LSYV01000002">
    <property type="protein sequence ID" value="KXZ56543.1"/>
    <property type="molecule type" value="Genomic_DNA"/>
</dbReference>
<evidence type="ECO:0000313" key="7">
    <source>
        <dbReference type="Proteomes" id="UP000075714"/>
    </source>
</evidence>
<dbReference type="OrthoDB" id="2384350at2759"/>
<dbReference type="PANTHER" id="PTHR14955:SF4">
    <property type="entry name" value="PHD-TYPE DOMAIN-CONTAINING PROTEIN"/>
    <property type="match status" value="1"/>
</dbReference>
<comment type="caution">
    <text evidence="6">The sequence shown here is derived from an EMBL/GenBank/DDBJ whole genome shotgun (WGS) entry which is preliminary data.</text>
</comment>
<dbReference type="PROSITE" id="PS51805">
    <property type="entry name" value="EPHD"/>
    <property type="match status" value="1"/>
</dbReference>
<dbReference type="GO" id="GO:0008270">
    <property type="term" value="F:zinc ion binding"/>
    <property type="evidence" value="ECO:0007669"/>
    <property type="project" value="UniProtKB-KW"/>
</dbReference>
<protein>
    <recommendedName>
        <fullName evidence="5">PHD-type domain-containing protein</fullName>
    </recommendedName>
</protein>
<organism evidence="6 7">
    <name type="scientific">Gonium pectorale</name>
    <name type="common">Green alga</name>
    <dbReference type="NCBI Taxonomy" id="33097"/>
    <lineage>
        <taxon>Eukaryota</taxon>
        <taxon>Viridiplantae</taxon>
        <taxon>Chlorophyta</taxon>
        <taxon>core chlorophytes</taxon>
        <taxon>Chlorophyceae</taxon>
        <taxon>CS clade</taxon>
        <taxon>Chlamydomonadales</taxon>
        <taxon>Volvocaceae</taxon>
        <taxon>Gonium</taxon>
    </lineage>
</organism>
<dbReference type="Gene3D" id="3.30.40.10">
    <property type="entry name" value="Zinc/RING finger domain, C3HC4 (zinc finger)"/>
    <property type="match status" value="1"/>
</dbReference>
<dbReference type="PANTHER" id="PTHR14955">
    <property type="entry name" value="RETINOIC ACID INDUCED 1/TRANSCRIPTION FACTOR 20"/>
    <property type="match status" value="1"/>
</dbReference>
<evidence type="ECO:0000256" key="2">
    <source>
        <dbReference type="ARBA" id="ARBA00022723"/>
    </source>
</evidence>
<dbReference type="Pfam" id="PF13771">
    <property type="entry name" value="zf-HC5HC2H"/>
    <property type="match status" value="1"/>
</dbReference>
<dbReference type="STRING" id="33097.A0A150H3D9"/>
<proteinExistence type="predicted"/>
<dbReference type="InterPro" id="IPR052440">
    <property type="entry name" value="Trans_Reg/Chrom_Remod"/>
</dbReference>
<dbReference type="InterPro" id="IPR013083">
    <property type="entry name" value="Znf_RING/FYVE/PHD"/>
</dbReference>
<reference evidence="7" key="1">
    <citation type="journal article" date="2016" name="Nat. Commun.">
        <title>The Gonium pectorale genome demonstrates co-option of cell cycle regulation during the evolution of multicellularity.</title>
        <authorList>
            <person name="Hanschen E.R."/>
            <person name="Marriage T.N."/>
            <person name="Ferris P.J."/>
            <person name="Hamaji T."/>
            <person name="Toyoda A."/>
            <person name="Fujiyama A."/>
            <person name="Neme R."/>
            <person name="Noguchi H."/>
            <person name="Minakuchi Y."/>
            <person name="Suzuki M."/>
            <person name="Kawai-Toyooka H."/>
            <person name="Smith D.R."/>
            <person name="Sparks H."/>
            <person name="Anderson J."/>
            <person name="Bakaric R."/>
            <person name="Luria V."/>
            <person name="Karger A."/>
            <person name="Kirschner M.W."/>
            <person name="Durand P.M."/>
            <person name="Michod R.E."/>
            <person name="Nozaki H."/>
            <person name="Olson B.J."/>
        </authorList>
    </citation>
    <scope>NUCLEOTIDE SEQUENCE [LARGE SCALE GENOMIC DNA]</scope>
    <source>
        <strain evidence="7">NIES-2863</strain>
    </source>
</reference>
<dbReference type="Proteomes" id="UP000075714">
    <property type="component" value="Unassembled WGS sequence"/>
</dbReference>
<dbReference type="AlphaFoldDB" id="A0A150H3D9"/>
<evidence type="ECO:0000313" key="6">
    <source>
        <dbReference type="EMBL" id="KXZ56543.1"/>
    </source>
</evidence>
<dbReference type="GO" id="GO:0005634">
    <property type="term" value="C:nucleus"/>
    <property type="evidence" value="ECO:0007669"/>
    <property type="project" value="TreeGrafter"/>
</dbReference>